<dbReference type="STRING" id="310780.SAMN05216267_1003115"/>
<dbReference type="InterPro" id="IPR010994">
    <property type="entry name" value="RuvA_2-like"/>
</dbReference>
<proteinExistence type="predicted"/>
<sequence length="276" mass="28482">MNLQSVIDSRDKTTSGPPGPDRAALTRERATALFGRTAPPAPLPPPPPPRGERRLAEPLPGVPVFGEGPVGRVRAWLFVRCGLEFRTVLALAVILLAALGLAFQHYWSGRPRTLHVPPPVPAAAVITPAPVTVPLPSAAPTGVTVDVAGKVARPGLRRLPKGSRVADALTAAGGPLPGADTTALNLARPLADGEQILVGLPAPAPAATTGTATAPLSLNSATPAQLDALPGVGPVLAQHIIDFRTQHGAFTSLQQLRQIPGIGPRKFTTLQPLVHP</sequence>
<dbReference type="PANTHER" id="PTHR21180">
    <property type="entry name" value="ENDONUCLEASE/EXONUCLEASE/PHOSPHATASE FAMILY DOMAIN-CONTAINING PROTEIN 1"/>
    <property type="match status" value="1"/>
</dbReference>
<feature type="domain" description="Soluble ligand binding" evidence="3">
    <location>
        <begin position="145"/>
        <end position="197"/>
    </location>
</feature>
<accession>A0A1H8F398</accession>
<evidence type="ECO:0000313" key="5">
    <source>
        <dbReference type="Proteomes" id="UP000181951"/>
    </source>
</evidence>
<dbReference type="InterPro" id="IPR019554">
    <property type="entry name" value="Soluble_ligand-bd"/>
</dbReference>
<dbReference type="EMBL" id="FODD01000003">
    <property type="protein sequence ID" value="SEN26212.1"/>
    <property type="molecule type" value="Genomic_DNA"/>
</dbReference>
<dbReference type="SUPFAM" id="SSF47781">
    <property type="entry name" value="RuvA domain 2-like"/>
    <property type="match status" value="1"/>
</dbReference>
<gene>
    <name evidence="4" type="ORF">SAMN05216267_1003115</name>
</gene>
<dbReference type="Proteomes" id="UP000181951">
    <property type="component" value="Unassembled WGS sequence"/>
</dbReference>
<name>A0A1H8F398_9ACTN</name>
<dbReference type="Gene3D" id="1.10.150.280">
    <property type="entry name" value="AF1531-like domain"/>
    <property type="match status" value="1"/>
</dbReference>
<keyword evidence="2" id="KW-1133">Transmembrane helix</keyword>
<reference evidence="4 5" key="1">
    <citation type="submission" date="2016-10" db="EMBL/GenBank/DDBJ databases">
        <authorList>
            <person name="de Groot N.N."/>
        </authorList>
    </citation>
    <scope>NUCLEOTIDE SEQUENCE [LARGE SCALE GENOMIC DNA]</scope>
    <source>
        <strain evidence="4 5">CGMCC 4.2026</strain>
    </source>
</reference>
<feature type="region of interest" description="Disordered" evidence="1">
    <location>
        <begin position="1"/>
        <end position="57"/>
    </location>
</feature>
<evidence type="ECO:0000259" key="3">
    <source>
        <dbReference type="Pfam" id="PF10531"/>
    </source>
</evidence>
<keyword evidence="2" id="KW-0812">Transmembrane</keyword>
<dbReference type="Pfam" id="PF12836">
    <property type="entry name" value="HHH_3"/>
    <property type="match status" value="1"/>
</dbReference>
<organism evidence="4 5">
    <name type="scientific">Actinacidiphila rubida</name>
    <dbReference type="NCBI Taxonomy" id="310780"/>
    <lineage>
        <taxon>Bacteria</taxon>
        <taxon>Bacillati</taxon>
        <taxon>Actinomycetota</taxon>
        <taxon>Actinomycetes</taxon>
        <taxon>Kitasatosporales</taxon>
        <taxon>Streptomycetaceae</taxon>
        <taxon>Actinacidiphila</taxon>
    </lineage>
</organism>
<dbReference type="GO" id="GO:0015628">
    <property type="term" value="P:protein secretion by the type II secretion system"/>
    <property type="evidence" value="ECO:0007669"/>
    <property type="project" value="TreeGrafter"/>
</dbReference>
<dbReference type="PANTHER" id="PTHR21180:SF32">
    <property type="entry name" value="ENDONUCLEASE_EXONUCLEASE_PHOSPHATASE FAMILY DOMAIN-CONTAINING PROTEIN 1"/>
    <property type="match status" value="1"/>
</dbReference>
<keyword evidence="5" id="KW-1185">Reference proteome</keyword>
<dbReference type="GO" id="GO:0015627">
    <property type="term" value="C:type II protein secretion system complex"/>
    <property type="evidence" value="ECO:0007669"/>
    <property type="project" value="TreeGrafter"/>
</dbReference>
<dbReference type="OrthoDB" id="9758724at2"/>
<dbReference type="RefSeq" id="WP_079175913.1">
    <property type="nucleotide sequence ID" value="NZ_FODD01000003.1"/>
</dbReference>
<keyword evidence="2" id="KW-0472">Membrane</keyword>
<dbReference type="Gene3D" id="3.10.560.10">
    <property type="entry name" value="Outer membrane lipoprotein wza domain like"/>
    <property type="match status" value="1"/>
</dbReference>
<evidence type="ECO:0000313" key="4">
    <source>
        <dbReference type="EMBL" id="SEN26212.1"/>
    </source>
</evidence>
<feature type="compositionally biased region" description="Pro residues" evidence="1">
    <location>
        <begin position="39"/>
        <end position="49"/>
    </location>
</feature>
<protein>
    <submittedName>
        <fullName evidence="4">Competence protein ComEA</fullName>
    </submittedName>
</protein>
<dbReference type="Pfam" id="PF10531">
    <property type="entry name" value="SLBB"/>
    <property type="match status" value="1"/>
</dbReference>
<evidence type="ECO:0000256" key="2">
    <source>
        <dbReference type="SAM" id="Phobius"/>
    </source>
</evidence>
<dbReference type="AlphaFoldDB" id="A0A1H8F398"/>
<feature type="transmembrane region" description="Helical" evidence="2">
    <location>
        <begin position="88"/>
        <end position="107"/>
    </location>
</feature>
<dbReference type="InterPro" id="IPR051675">
    <property type="entry name" value="Endo/Exo/Phosphatase_dom_1"/>
</dbReference>
<evidence type="ECO:0000256" key="1">
    <source>
        <dbReference type="SAM" id="MobiDB-lite"/>
    </source>
</evidence>